<dbReference type="InterPro" id="IPR029058">
    <property type="entry name" value="AB_hydrolase_fold"/>
</dbReference>
<dbReference type="EMBL" id="MBFR01000187">
    <property type="protein sequence ID" value="PVU91735.1"/>
    <property type="molecule type" value="Genomic_DNA"/>
</dbReference>
<dbReference type="AlphaFoldDB" id="A0A2T9YHE7"/>
<keyword evidence="4" id="KW-1185">Reference proteome</keyword>
<dbReference type="STRING" id="133385.A0A2T9YHE7"/>
<accession>A0A2T9YHE7</accession>
<feature type="domain" description="Serine hydrolase" evidence="2">
    <location>
        <begin position="1"/>
        <end position="206"/>
    </location>
</feature>
<gene>
    <name evidence="3" type="ORF">BB561_004242</name>
</gene>
<evidence type="ECO:0000256" key="1">
    <source>
        <dbReference type="ARBA" id="ARBA00022801"/>
    </source>
</evidence>
<sequence>MKVLFLHGFSQNKHKFEIKTRGINTCFSDNDELVYLDGPIEVDSKDDQIFVNQPCSYMEPYPGNEDTSRSWWIYQSAERKEVSGFENTLLYIQHIVKTRGPFDGIVGFSQGAILASILASIFSRKDRGSIRFESQPPLKFAIIIGGGKPENSSLLHYLDQKINCKTLIIIGKWDTVVASERALLLSELFDNPQIIYHDGGHIVPLTPYIIQETSKFLKTLADDSKINLISKAENKQVHLYKSSF</sequence>
<dbReference type="InterPro" id="IPR005645">
    <property type="entry name" value="FSH-like_dom"/>
</dbReference>
<evidence type="ECO:0000313" key="4">
    <source>
        <dbReference type="Proteomes" id="UP000245383"/>
    </source>
</evidence>
<organism evidence="3 4">
    <name type="scientific">Smittium simulii</name>
    <dbReference type="NCBI Taxonomy" id="133385"/>
    <lineage>
        <taxon>Eukaryota</taxon>
        <taxon>Fungi</taxon>
        <taxon>Fungi incertae sedis</taxon>
        <taxon>Zoopagomycota</taxon>
        <taxon>Kickxellomycotina</taxon>
        <taxon>Harpellomycetes</taxon>
        <taxon>Harpellales</taxon>
        <taxon>Legeriomycetaceae</taxon>
        <taxon>Smittium</taxon>
    </lineage>
</organism>
<comment type="caution">
    <text evidence="3">The sequence shown here is derived from an EMBL/GenBank/DDBJ whole genome shotgun (WGS) entry which is preliminary data.</text>
</comment>
<dbReference type="Gene3D" id="3.40.50.1820">
    <property type="entry name" value="alpha/beta hydrolase"/>
    <property type="match status" value="1"/>
</dbReference>
<evidence type="ECO:0000313" key="3">
    <source>
        <dbReference type="EMBL" id="PVU91735.1"/>
    </source>
</evidence>
<dbReference type="GO" id="GO:0016787">
    <property type="term" value="F:hydrolase activity"/>
    <property type="evidence" value="ECO:0007669"/>
    <property type="project" value="UniProtKB-KW"/>
</dbReference>
<dbReference type="Pfam" id="PF03959">
    <property type="entry name" value="FSH1"/>
    <property type="match status" value="1"/>
</dbReference>
<dbReference type="Proteomes" id="UP000245383">
    <property type="component" value="Unassembled WGS sequence"/>
</dbReference>
<keyword evidence="1" id="KW-0378">Hydrolase</keyword>
<dbReference type="GO" id="GO:0005634">
    <property type="term" value="C:nucleus"/>
    <property type="evidence" value="ECO:0007669"/>
    <property type="project" value="TreeGrafter"/>
</dbReference>
<evidence type="ECO:0000259" key="2">
    <source>
        <dbReference type="Pfam" id="PF03959"/>
    </source>
</evidence>
<proteinExistence type="predicted"/>
<dbReference type="PANTHER" id="PTHR48070:SF6">
    <property type="entry name" value="ESTERASE OVCA2"/>
    <property type="match status" value="1"/>
</dbReference>
<dbReference type="OrthoDB" id="5582056at2759"/>
<dbReference type="InterPro" id="IPR050593">
    <property type="entry name" value="LovG"/>
</dbReference>
<reference evidence="3 4" key="1">
    <citation type="journal article" date="2018" name="MBio">
        <title>Comparative Genomics Reveals the Core Gene Toolbox for the Fungus-Insect Symbiosis.</title>
        <authorList>
            <person name="Wang Y."/>
            <person name="Stata M."/>
            <person name="Wang W."/>
            <person name="Stajich J.E."/>
            <person name="White M.M."/>
            <person name="Moncalvo J.M."/>
        </authorList>
    </citation>
    <scope>NUCLEOTIDE SEQUENCE [LARGE SCALE GENOMIC DNA]</scope>
    <source>
        <strain evidence="3 4">SWE-8-4</strain>
    </source>
</reference>
<dbReference type="PANTHER" id="PTHR48070">
    <property type="entry name" value="ESTERASE OVCA2"/>
    <property type="match status" value="1"/>
</dbReference>
<dbReference type="GO" id="GO:0005737">
    <property type="term" value="C:cytoplasm"/>
    <property type="evidence" value="ECO:0007669"/>
    <property type="project" value="TreeGrafter"/>
</dbReference>
<dbReference type="SUPFAM" id="SSF53474">
    <property type="entry name" value="alpha/beta-Hydrolases"/>
    <property type="match status" value="1"/>
</dbReference>
<protein>
    <recommendedName>
        <fullName evidence="2">Serine hydrolase domain-containing protein</fullName>
    </recommendedName>
</protein>
<name>A0A2T9YHE7_9FUNG</name>